<organism evidence="1 2">
    <name type="scientific">Entomophthora muscae</name>
    <dbReference type="NCBI Taxonomy" id="34485"/>
    <lineage>
        <taxon>Eukaryota</taxon>
        <taxon>Fungi</taxon>
        <taxon>Fungi incertae sedis</taxon>
        <taxon>Zoopagomycota</taxon>
        <taxon>Entomophthoromycotina</taxon>
        <taxon>Entomophthoromycetes</taxon>
        <taxon>Entomophthorales</taxon>
        <taxon>Entomophthoraceae</taxon>
        <taxon>Entomophthora</taxon>
    </lineage>
</organism>
<comment type="caution">
    <text evidence="1">The sequence shown here is derived from an EMBL/GenBank/DDBJ whole genome shotgun (WGS) entry which is preliminary data.</text>
</comment>
<sequence>MKQLGQAMKAIYGSFVGEKEDMHLRSTDVPRTFESAVAFASGFFPNETTFNISFRPKTVDPLIYFFNHCPLEANITLGISRSDLPLERWLYSVVPELTSIPPPAHGFSLQGRTDIIKCMYCNGRATQTNSTLETIFAASNANFRNIYYDSPYISSHLHRMRAGTLLLEIKQHLLNRIFHKHTPSFNLYSAHDLTLVSLLSAMSIRETK</sequence>
<name>A0ACC2TJ30_9FUNG</name>
<gene>
    <name evidence="1" type="ORF">DSO57_1004411</name>
</gene>
<proteinExistence type="predicted"/>
<evidence type="ECO:0000313" key="1">
    <source>
        <dbReference type="EMBL" id="KAJ9074609.1"/>
    </source>
</evidence>
<reference evidence="1" key="1">
    <citation type="submission" date="2022-04" db="EMBL/GenBank/DDBJ databases">
        <title>Genome of the entomopathogenic fungus Entomophthora muscae.</title>
        <authorList>
            <person name="Elya C."/>
            <person name="Lovett B.R."/>
            <person name="Lee E."/>
            <person name="Macias A.M."/>
            <person name="Hajek A.E."/>
            <person name="De Bivort B.L."/>
            <person name="Kasson M.T."/>
            <person name="De Fine Licht H.H."/>
            <person name="Stajich J.E."/>
        </authorList>
    </citation>
    <scope>NUCLEOTIDE SEQUENCE</scope>
    <source>
        <strain evidence="1">Berkeley</strain>
    </source>
</reference>
<evidence type="ECO:0000313" key="2">
    <source>
        <dbReference type="Proteomes" id="UP001165960"/>
    </source>
</evidence>
<keyword evidence="2" id="KW-1185">Reference proteome</keyword>
<accession>A0ACC2TJ30</accession>
<dbReference type="EMBL" id="QTSX02002851">
    <property type="protein sequence ID" value="KAJ9074609.1"/>
    <property type="molecule type" value="Genomic_DNA"/>
</dbReference>
<dbReference type="Proteomes" id="UP001165960">
    <property type="component" value="Unassembled WGS sequence"/>
</dbReference>
<protein>
    <submittedName>
        <fullName evidence="1">Uncharacterized protein</fullName>
    </submittedName>
</protein>